<dbReference type="PANTHER" id="PTHR35848:SF6">
    <property type="entry name" value="CUPIN TYPE-2 DOMAIN-CONTAINING PROTEIN"/>
    <property type="match status" value="1"/>
</dbReference>
<dbReference type="SUPFAM" id="SSF51182">
    <property type="entry name" value="RmlC-like cupins"/>
    <property type="match status" value="1"/>
</dbReference>
<dbReference type="GO" id="GO:0046872">
    <property type="term" value="F:metal ion binding"/>
    <property type="evidence" value="ECO:0007669"/>
    <property type="project" value="UniProtKB-KW"/>
</dbReference>
<dbReference type="InterPro" id="IPR051610">
    <property type="entry name" value="GPI/OXD"/>
</dbReference>
<dbReference type="Gene3D" id="2.60.120.10">
    <property type="entry name" value="Jelly Rolls"/>
    <property type="match status" value="1"/>
</dbReference>
<name>A0AB39VFF1_9FUSO</name>
<dbReference type="AlphaFoldDB" id="A0AB39VFF1"/>
<dbReference type="KEGG" id="lrug:AB8B22_06255"/>
<organism evidence="3">
    <name type="scientific">Leptotrichia rugosa</name>
    <dbReference type="NCBI Taxonomy" id="3239302"/>
    <lineage>
        <taxon>Bacteria</taxon>
        <taxon>Fusobacteriati</taxon>
        <taxon>Fusobacteriota</taxon>
        <taxon>Fusobacteriia</taxon>
        <taxon>Fusobacteriales</taxon>
        <taxon>Leptotrichiaceae</taxon>
        <taxon>Leptotrichia</taxon>
    </lineage>
</organism>
<proteinExistence type="predicted"/>
<dbReference type="PANTHER" id="PTHR35848">
    <property type="entry name" value="OXALATE-BINDING PROTEIN"/>
    <property type="match status" value="1"/>
</dbReference>
<gene>
    <name evidence="3" type="ORF">AB8B22_06255</name>
</gene>
<keyword evidence="1" id="KW-0479">Metal-binding</keyword>
<accession>A0AB39VFF1</accession>
<evidence type="ECO:0000256" key="1">
    <source>
        <dbReference type="ARBA" id="ARBA00022723"/>
    </source>
</evidence>
<feature type="domain" description="Cupin type-2" evidence="2">
    <location>
        <begin position="53"/>
        <end position="118"/>
    </location>
</feature>
<reference evidence="3" key="1">
    <citation type="submission" date="2024-07" db="EMBL/GenBank/DDBJ databases">
        <authorList>
            <person name="Li X.-J."/>
            <person name="Wang X."/>
        </authorList>
    </citation>
    <scope>NUCLEOTIDE SEQUENCE</scope>
    <source>
        <strain evidence="3">HSP-334</strain>
    </source>
</reference>
<dbReference type="RefSeq" id="WP_369710470.1">
    <property type="nucleotide sequence ID" value="NZ_CP165644.1"/>
</dbReference>
<evidence type="ECO:0000313" key="3">
    <source>
        <dbReference type="EMBL" id="XDU66030.1"/>
    </source>
</evidence>
<dbReference type="InterPro" id="IPR014710">
    <property type="entry name" value="RmlC-like_jellyroll"/>
</dbReference>
<dbReference type="InterPro" id="IPR011051">
    <property type="entry name" value="RmlC_Cupin_sf"/>
</dbReference>
<evidence type="ECO:0000259" key="2">
    <source>
        <dbReference type="Pfam" id="PF07883"/>
    </source>
</evidence>
<protein>
    <submittedName>
        <fullName evidence="3">Cupin domain-containing protein</fullName>
    </submittedName>
</protein>
<dbReference type="EMBL" id="CP165644">
    <property type="protein sequence ID" value="XDU66030.1"/>
    <property type="molecule type" value="Genomic_DNA"/>
</dbReference>
<dbReference type="CDD" id="cd06985">
    <property type="entry name" value="cupin_BF4112"/>
    <property type="match status" value="1"/>
</dbReference>
<dbReference type="Pfam" id="PF07883">
    <property type="entry name" value="Cupin_2"/>
    <property type="match status" value="1"/>
</dbReference>
<dbReference type="InterPro" id="IPR013096">
    <property type="entry name" value="Cupin_2"/>
</dbReference>
<sequence length="136" mass="15010">MPFVSLCYKINIQKKKEESYMKNYSIGIADGARTEFHQTLGLTGAEVSFNSLPAGVSVPFVHSHKENEEIYIITEGKGTLTIDGEVVKIKKGNVIKISPNGKRQFAAADDEGISYVCVQVKENSLTSYTENDAIIY</sequence>